<comment type="similarity">
    <text evidence="2">Belongs to the zinc-containing alcohol dehydrogenase family.</text>
</comment>
<evidence type="ECO:0000256" key="3">
    <source>
        <dbReference type="ARBA" id="ARBA00013190"/>
    </source>
</evidence>
<evidence type="ECO:0000259" key="10">
    <source>
        <dbReference type="Pfam" id="PF08240"/>
    </source>
</evidence>
<keyword evidence="5" id="KW-0862">Zinc</keyword>
<dbReference type="InterPro" id="IPR013154">
    <property type="entry name" value="ADH-like_N"/>
</dbReference>
<gene>
    <name evidence="11" type="ORF">FB555_002004</name>
</gene>
<keyword evidence="6 11" id="KW-0560">Oxidoreductase</keyword>
<evidence type="ECO:0000259" key="9">
    <source>
        <dbReference type="Pfam" id="PF00107"/>
    </source>
</evidence>
<keyword evidence="4" id="KW-0479">Metal-binding</keyword>
<evidence type="ECO:0000313" key="11">
    <source>
        <dbReference type="EMBL" id="MBA8829878.1"/>
    </source>
</evidence>
<dbReference type="InterPro" id="IPR013149">
    <property type="entry name" value="ADH-like_C"/>
</dbReference>
<evidence type="ECO:0000256" key="1">
    <source>
        <dbReference type="ARBA" id="ARBA00001947"/>
    </source>
</evidence>
<comment type="catalytic activity">
    <reaction evidence="8">
        <text>a primary alcohol + NAD(+) = an aldehyde + NADH + H(+)</text>
        <dbReference type="Rhea" id="RHEA:10736"/>
        <dbReference type="ChEBI" id="CHEBI:15378"/>
        <dbReference type="ChEBI" id="CHEBI:15734"/>
        <dbReference type="ChEBI" id="CHEBI:17478"/>
        <dbReference type="ChEBI" id="CHEBI:57540"/>
        <dbReference type="ChEBI" id="CHEBI:57945"/>
        <dbReference type="EC" id="1.1.1.1"/>
    </reaction>
</comment>
<dbReference type="Gene3D" id="3.40.50.720">
    <property type="entry name" value="NAD(P)-binding Rossmann-like Domain"/>
    <property type="match status" value="1"/>
</dbReference>
<feature type="domain" description="Alcohol dehydrogenase-like C-terminal" evidence="9">
    <location>
        <begin position="168"/>
        <end position="283"/>
    </location>
</feature>
<evidence type="ECO:0000256" key="2">
    <source>
        <dbReference type="ARBA" id="ARBA00008072"/>
    </source>
</evidence>
<dbReference type="PANTHER" id="PTHR42940">
    <property type="entry name" value="ALCOHOL DEHYDROGENASE 1-RELATED"/>
    <property type="match status" value="1"/>
</dbReference>
<dbReference type="Gene3D" id="3.90.180.10">
    <property type="entry name" value="Medium-chain alcohol dehydrogenases, catalytic domain"/>
    <property type="match status" value="1"/>
</dbReference>
<proteinExistence type="inferred from homology"/>
<evidence type="ECO:0000256" key="5">
    <source>
        <dbReference type="ARBA" id="ARBA00022833"/>
    </source>
</evidence>
<dbReference type="GO" id="GO:0005737">
    <property type="term" value="C:cytoplasm"/>
    <property type="evidence" value="ECO:0007669"/>
    <property type="project" value="TreeGrafter"/>
</dbReference>
<dbReference type="RefSeq" id="WP_182485299.1">
    <property type="nucleotide sequence ID" value="NZ_JACGWU010000008.1"/>
</dbReference>
<sequence>MKSVVLVEANQPLVVQEREIPVARTPEEEIIEVIACGVCHSDLHVADGHFGGPLPLVLGHEVVGEHAELGRVLLYAPWGCRRSDCRQCNAGLEMICANSHEAGVVDDGGYSEYMRVPNRDYLIPIGDLDPVTTAPLACGGLTAFRAVKRTLPHLQVPGAKAVIIGAGGLGQFAIQFIKKLANVELTVLDMSDDKLAAALELGADHAVKVLPAGEKYDAIIDFVGAKPTMEAAAGAVGRQGIVVVVGLAGGRLEFGVGVIPSEAVVTTSIWGSLDELKELLEFVRTRGLQHLVETMPLEKAQEALDRLRRGDIRGRVVLTTTSPDRIG</sequence>
<dbReference type="Proteomes" id="UP000524237">
    <property type="component" value="Unassembled WGS sequence"/>
</dbReference>
<name>A0A7W3PQ37_9MICO</name>
<accession>A0A7W3PQ37</accession>
<dbReference type="Pfam" id="PF08240">
    <property type="entry name" value="ADH_N"/>
    <property type="match status" value="1"/>
</dbReference>
<dbReference type="PANTHER" id="PTHR42940:SF8">
    <property type="entry name" value="VACUOLAR PROTEIN SORTING-ASSOCIATED PROTEIN 11"/>
    <property type="match status" value="1"/>
</dbReference>
<comment type="cofactor">
    <cofactor evidence="1">
        <name>Zn(2+)</name>
        <dbReference type="ChEBI" id="CHEBI:29105"/>
    </cofactor>
</comment>
<dbReference type="GO" id="GO:0004022">
    <property type="term" value="F:alcohol dehydrogenase (NAD+) activity"/>
    <property type="evidence" value="ECO:0007669"/>
    <property type="project" value="UniProtKB-EC"/>
</dbReference>
<evidence type="ECO:0000256" key="6">
    <source>
        <dbReference type="ARBA" id="ARBA00023002"/>
    </source>
</evidence>
<dbReference type="EMBL" id="JACGWU010000008">
    <property type="protein sequence ID" value="MBA8829878.1"/>
    <property type="molecule type" value="Genomic_DNA"/>
</dbReference>
<dbReference type="Pfam" id="PF00107">
    <property type="entry name" value="ADH_zinc_N"/>
    <property type="match status" value="1"/>
</dbReference>
<keyword evidence="12" id="KW-1185">Reference proteome</keyword>
<dbReference type="InterPro" id="IPR036291">
    <property type="entry name" value="NAD(P)-bd_dom_sf"/>
</dbReference>
<protein>
    <recommendedName>
        <fullName evidence="3">alcohol dehydrogenase</fullName>
        <ecNumber evidence="3">1.1.1.1</ecNumber>
    </recommendedName>
</protein>
<dbReference type="SUPFAM" id="SSF50129">
    <property type="entry name" value="GroES-like"/>
    <property type="match status" value="1"/>
</dbReference>
<evidence type="ECO:0000256" key="4">
    <source>
        <dbReference type="ARBA" id="ARBA00022723"/>
    </source>
</evidence>
<organism evidence="11 12">
    <name type="scientific">Alpinimonas psychrophila</name>
    <dbReference type="NCBI Taxonomy" id="748908"/>
    <lineage>
        <taxon>Bacteria</taxon>
        <taxon>Bacillati</taxon>
        <taxon>Actinomycetota</taxon>
        <taxon>Actinomycetes</taxon>
        <taxon>Micrococcales</taxon>
        <taxon>Microbacteriaceae</taxon>
        <taxon>Alpinimonas</taxon>
    </lineage>
</organism>
<dbReference type="SUPFAM" id="SSF51735">
    <property type="entry name" value="NAD(P)-binding Rossmann-fold domains"/>
    <property type="match status" value="1"/>
</dbReference>
<dbReference type="GO" id="GO:0046872">
    <property type="term" value="F:metal ion binding"/>
    <property type="evidence" value="ECO:0007669"/>
    <property type="project" value="UniProtKB-KW"/>
</dbReference>
<dbReference type="InterPro" id="IPR011032">
    <property type="entry name" value="GroES-like_sf"/>
</dbReference>
<comment type="catalytic activity">
    <reaction evidence="7">
        <text>a secondary alcohol + NAD(+) = a ketone + NADH + H(+)</text>
        <dbReference type="Rhea" id="RHEA:10740"/>
        <dbReference type="ChEBI" id="CHEBI:15378"/>
        <dbReference type="ChEBI" id="CHEBI:17087"/>
        <dbReference type="ChEBI" id="CHEBI:35681"/>
        <dbReference type="ChEBI" id="CHEBI:57540"/>
        <dbReference type="ChEBI" id="CHEBI:57945"/>
        <dbReference type="EC" id="1.1.1.1"/>
    </reaction>
</comment>
<feature type="domain" description="Alcohol dehydrogenase-like N-terminal" evidence="10">
    <location>
        <begin position="26"/>
        <end position="125"/>
    </location>
</feature>
<evidence type="ECO:0000256" key="7">
    <source>
        <dbReference type="ARBA" id="ARBA00049164"/>
    </source>
</evidence>
<comment type="caution">
    <text evidence="11">The sequence shown here is derived from an EMBL/GenBank/DDBJ whole genome shotgun (WGS) entry which is preliminary data.</text>
</comment>
<evidence type="ECO:0000313" key="12">
    <source>
        <dbReference type="Proteomes" id="UP000524237"/>
    </source>
</evidence>
<evidence type="ECO:0000256" key="8">
    <source>
        <dbReference type="ARBA" id="ARBA00049243"/>
    </source>
</evidence>
<dbReference type="EC" id="1.1.1.1" evidence="3"/>
<dbReference type="AlphaFoldDB" id="A0A7W3PQ37"/>
<reference evidence="11 12" key="1">
    <citation type="submission" date="2020-07" db="EMBL/GenBank/DDBJ databases">
        <title>Sequencing the genomes of 1000 actinobacteria strains.</title>
        <authorList>
            <person name="Klenk H.-P."/>
        </authorList>
    </citation>
    <scope>NUCLEOTIDE SEQUENCE [LARGE SCALE GENOMIC DNA]</scope>
    <source>
        <strain evidence="11 12">DSM 23737</strain>
    </source>
</reference>